<gene>
    <name evidence="1" type="ORF">GT003_05010</name>
</gene>
<evidence type="ECO:0000313" key="1">
    <source>
        <dbReference type="EMBL" id="NBC68356.1"/>
    </source>
</evidence>
<sequence>MDPNFQVRGDLYNRIFTSKMLESDIWVDYQVWNQLFAALPDDYKVPDMTVLAFLSTF</sequence>
<comment type="caution">
    <text evidence="1">The sequence shown here is derived from an EMBL/GenBank/DDBJ whole genome shotgun (WGS) entry which is preliminary data.</text>
</comment>
<evidence type="ECO:0000313" key="2">
    <source>
        <dbReference type="Proteomes" id="UP000558113"/>
    </source>
</evidence>
<dbReference type="EMBL" id="JAAAMU010000002">
    <property type="protein sequence ID" value="NBC68356.1"/>
    <property type="molecule type" value="Genomic_DNA"/>
</dbReference>
<name>A0A7X5BXF9_9BACL</name>
<dbReference type="Proteomes" id="UP000558113">
    <property type="component" value="Unassembled WGS sequence"/>
</dbReference>
<dbReference type="OrthoDB" id="2650374at2"/>
<protein>
    <submittedName>
        <fullName evidence="1">Uncharacterized protein</fullName>
    </submittedName>
</protein>
<proteinExistence type="predicted"/>
<keyword evidence="2" id="KW-1185">Reference proteome</keyword>
<dbReference type="AlphaFoldDB" id="A0A7X5BXF9"/>
<reference evidence="1 2" key="1">
    <citation type="submission" date="2020-01" db="EMBL/GenBank/DDBJ databases">
        <title>Paenibacillus soybeanensis sp. nov. isolated from the nodules of soybean (Glycine max(L.) Merr).</title>
        <authorList>
            <person name="Wang H."/>
        </authorList>
    </citation>
    <scope>NUCLEOTIDE SEQUENCE [LARGE SCALE GENOMIC DNA]</scope>
    <source>
        <strain evidence="1 2">DSM 23054</strain>
    </source>
</reference>
<accession>A0A7X5BXF9</accession>
<organism evidence="1 2">
    <name type="scientific">Paenibacillus sacheonensis</name>
    <dbReference type="NCBI Taxonomy" id="742054"/>
    <lineage>
        <taxon>Bacteria</taxon>
        <taxon>Bacillati</taxon>
        <taxon>Bacillota</taxon>
        <taxon>Bacilli</taxon>
        <taxon>Bacillales</taxon>
        <taxon>Paenibacillaceae</taxon>
        <taxon>Paenibacillus</taxon>
    </lineage>
</organism>
<dbReference type="RefSeq" id="WP_161695060.1">
    <property type="nucleotide sequence ID" value="NZ_JAAAMU010000002.1"/>
</dbReference>